<accession>A0A7S2CIW2</accession>
<dbReference type="AlphaFoldDB" id="A0A7S2CIW2"/>
<name>A0A7S2CIW2_9DINO</name>
<dbReference type="EMBL" id="HBGQ01036456">
    <property type="protein sequence ID" value="CAD9425155.1"/>
    <property type="molecule type" value="Transcribed_RNA"/>
</dbReference>
<gene>
    <name evidence="1" type="ORF">AAND1436_LOCUS17952</name>
</gene>
<dbReference type="SUPFAM" id="SSF47473">
    <property type="entry name" value="EF-hand"/>
    <property type="match status" value="1"/>
</dbReference>
<sequence length="258" mass="29047">MERVGVAVKSPDGLFKFLLSRCGQRSIALSDLKALLVGLPGAERAQAWGAQDHRDEGLFSTAPPMPSPRERADEAHRTLHGQDITANSLAFFKELLIGKFGSLFAAWYRYLDVNRNGTVAQRDFCTACRGIGIEKVQQVWNELDKKRAGLVSFEQFDAETAAAFGEFEKLLMEQYGGTKDGWRKVFDPDVIYRCDLKRFIRGCRKLGYSGNAERLFTLVSPDVYRKYLTYSDLWQDLDPNDFTVSVAGHNLSAEQTTK</sequence>
<evidence type="ECO:0008006" key="2">
    <source>
        <dbReference type="Google" id="ProtNLM"/>
    </source>
</evidence>
<protein>
    <recommendedName>
        <fullName evidence="2">Calmodulin</fullName>
    </recommendedName>
</protein>
<organism evidence="1">
    <name type="scientific">Alexandrium andersonii</name>
    <dbReference type="NCBI Taxonomy" id="327968"/>
    <lineage>
        <taxon>Eukaryota</taxon>
        <taxon>Sar</taxon>
        <taxon>Alveolata</taxon>
        <taxon>Dinophyceae</taxon>
        <taxon>Gonyaulacales</taxon>
        <taxon>Pyrocystaceae</taxon>
        <taxon>Alexandrium</taxon>
    </lineage>
</organism>
<dbReference type="Gene3D" id="1.10.238.10">
    <property type="entry name" value="EF-hand"/>
    <property type="match status" value="1"/>
</dbReference>
<reference evidence="1" key="1">
    <citation type="submission" date="2021-01" db="EMBL/GenBank/DDBJ databases">
        <authorList>
            <person name="Corre E."/>
            <person name="Pelletier E."/>
            <person name="Niang G."/>
            <person name="Scheremetjew M."/>
            <person name="Finn R."/>
            <person name="Kale V."/>
            <person name="Holt S."/>
            <person name="Cochrane G."/>
            <person name="Meng A."/>
            <person name="Brown T."/>
            <person name="Cohen L."/>
        </authorList>
    </citation>
    <scope>NUCLEOTIDE SEQUENCE</scope>
    <source>
        <strain evidence="1">CCMP2222</strain>
    </source>
</reference>
<evidence type="ECO:0000313" key="1">
    <source>
        <dbReference type="EMBL" id="CAD9425155.1"/>
    </source>
</evidence>
<proteinExistence type="predicted"/>
<dbReference type="InterPro" id="IPR011992">
    <property type="entry name" value="EF-hand-dom_pair"/>
</dbReference>